<evidence type="ECO:0008006" key="3">
    <source>
        <dbReference type="Google" id="ProtNLM"/>
    </source>
</evidence>
<proteinExistence type="predicted"/>
<evidence type="ECO:0000313" key="2">
    <source>
        <dbReference type="Proteomes" id="UP000476281"/>
    </source>
</evidence>
<dbReference type="AlphaFoldDB" id="A0A6L3X843"/>
<reference evidence="1 2" key="1">
    <citation type="submission" date="2019-09" db="EMBL/GenBank/DDBJ databases">
        <title>Reversal of blaTEM antimicrobial resistance by CRISPR-Cas9 in clinical E. coli and other Enterobacteriaceae strains.</title>
        <authorList>
            <person name="Tagliaferri T."/>
            <person name="Guimaraes N."/>
            <person name="Pereira M."/>
            <person name="Felicori L."/>
            <person name="Horz H.-P."/>
            <person name="Santos S."/>
            <person name="Mendes T."/>
        </authorList>
    </citation>
    <scope>NUCLEOTIDE SEQUENCE [LARGE SCALE GENOMIC DNA]</scope>
    <source>
        <strain evidence="1 2">E2_blaTEM_MG</strain>
    </source>
</reference>
<accession>A0A6L3X843</accession>
<gene>
    <name evidence="1" type="ORF">F9C29_36805</name>
</gene>
<dbReference type="EMBL" id="WBSZ01003083">
    <property type="protein sequence ID" value="KAB2414539.1"/>
    <property type="molecule type" value="Genomic_DNA"/>
</dbReference>
<feature type="non-terminal residue" evidence="1">
    <location>
        <position position="80"/>
    </location>
</feature>
<name>A0A6L3X843_9ENTR</name>
<comment type="caution">
    <text evidence="1">The sequence shown here is derived from an EMBL/GenBank/DDBJ whole genome shotgun (WGS) entry which is preliminary data.</text>
</comment>
<protein>
    <recommendedName>
        <fullName evidence="3">Bacterial Ig-like domain-containing protein</fullName>
    </recommendedName>
</protein>
<dbReference type="Gene3D" id="2.60.40.10">
    <property type="entry name" value="Immunoglobulins"/>
    <property type="match status" value="2"/>
</dbReference>
<dbReference type="InterPro" id="IPR013783">
    <property type="entry name" value="Ig-like_fold"/>
</dbReference>
<dbReference type="Proteomes" id="UP000476281">
    <property type="component" value="Unassembled WGS sequence"/>
</dbReference>
<dbReference type="NCBIfam" id="NF033510">
    <property type="entry name" value="Ca_tandemer"/>
    <property type="match status" value="1"/>
</dbReference>
<sequence>ANGEHTLTVNVSDKAGNGSSVTADFTGDTAAPVVTINTVAGDDILNTSEQGQAQIISGQANGAAAGDVVTVTVGGKTFTG</sequence>
<evidence type="ECO:0000313" key="1">
    <source>
        <dbReference type="EMBL" id="KAB2414539.1"/>
    </source>
</evidence>
<organism evidence="1 2">
    <name type="scientific">Enterobacter hormaechei</name>
    <dbReference type="NCBI Taxonomy" id="158836"/>
    <lineage>
        <taxon>Bacteria</taxon>
        <taxon>Pseudomonadati</taxon>
        <taxon>Pseudomonadota</taxon>
        <taxon>Gammaproteobacteria</taxon>
        <taxon>Enterobacterales</taxon>
        <taxon>Enterobacteriaceae</taxon>
        <taxon>Enterobacter</taxon>
        <taxon>Enterobacter cloacae complex</taxon>
    </lineage>
</organism>
<feature type="non-terminal residue" evidence="1">
    <location>
        <position position="1"/>
    </location>
</feature>